<keyword evidence="2" id="KW-0680">Restriction system</keyword>
<evidence type="ECO:0000256" key="2">
    <source>
        <dbReference type="ARBA" id="ARBA00022747"/>
    </source>
</evidence>
<dbReference type="EMBL" id="JACHEW010000011">
    <property type="protein sequence ID" value="MBB6017073.1"/>
    <property type="molecule type" value="Genomic_DNA"/>
</dbReference>
<feature type="region of interest" description="Disordered" evidence="5">
    <location>
        <begin position="577"/>
        <end position="646"/>
    </location>
</feature>
<keyword evidence="8" id="KW-0540">Nuclease</keyword>
<dbReference type="PANTHER" id="PTHR43140:SF1">
    <property type="entry name" value="TYPE I RESTRICTION ENZYME ECOKI SPECIFICITY SUBUNIT"/>
    <property type="match status" value="1"/>
</dbReference>
<feature type="compositionally biased region" description="Low complexity" evidence="5">
    <location>
        <begin position="606"/>
        <end position="616"/>
    </location>
</feature>
<keyword evidence="8" id="KW-0255">Endonuclease</keyword>
<dbReference type="PROSITE" id="PS00354">
    <property type="entry name" value="HMGI_Y"/>
    <property type="match status" value="1"/>
</dbReference>
<dbReference type="SUPFAM" id="SSF116734">
    <property type="entry name" value="DNA methylase specificity domain"/>
    <property type="match status" value="2"/>
</dbReference>
<dbReference type="Gene3D" id="3.90.220.20">
    <property type="entry name" value="DNA methylase specificity domains"/>
    <property type="match status" value="2"/>
</dbReference>
<evidence type="ECO:0000313" key="10">
    <source>
        <dbReference type="Proteomes" id="UP000629870"/>
    </source>
</evidence>
<keyword evidence="3" id="KW-0238">DNA-binding</keyword>
<dbReference type="OrthoDB" id="63201at2"/>
<keyword evidence="10" id="KW-1185">Reference proteome</keyword>
<dbReference type="InterPro" id="IPR000637">
    <property type="entry name" value="HMGI/Y_DNA-bd_CS"/>
</dbReference>
<sequence>MSQPTALAAHFDEAFSAPDGLKRLRELILTLAMQGKLVEQDPAEGTADDLLKEIEAEKKRLVAEGKIKPPKPLPAIEPEEMPYGLPEGWRWVRLGDVGLIGSSSRVHQRDWKSSGIPFYRAREIVSLSQRGYVKNELFISEELFAVLSKDGLSPEPGDLMLTGVGTIGVPYIVHPEDKFYFKDASVLIYKNFYKLYPSYLKYFAKSAYWLQTIHAESMGTTVHTLTIGRANEVCVPLPPLPEQRRIVARIEQLMTRCDELEALRAQREQKRVQVQSAILREITADTDPATFQQNWQFLAHHFGELHATPQNVAELRSAVLQLAVMGKLVPQDPTEGTARELLAEIEGEKRRLVAAGEIKAPKPLPPVSEAEQPYQVPEGWAWVRAGRITQLITSGSRDWSQYLADSGATFVTMGNLSRGNYKLRLEKIRYVNPPKNAEGARTILKKDDLIISITGDVGNLGLIPDEFGEAYINQHSCIFRVLPSLRNRYYAEYMRSPVAKEQFNAPQRGIKNSFRLTDVEEMLFPLPPLAEQRRVVAKIDQLIGLCDVLEARLTERTAKQGELLRAVMAELAPTLSAGRPATTSGVRVQAPAGADAPRGRGRPCKAAQEAAEATAQPVTERRGRGRPRKDGSRPARSIPEAASMEDAIRRLEAMKRNKDRGMNGLFEE</sequence>
<evidence type="ECO:0000256" key="5">
    <source>
        <dbReference type="SAM" id="MobiDB-lite"/>
    </source>
</evidence>
<evidence type="ECO:0000313" key="8">
    <source>
        <dbReference type="EMBL" id="TNM70693.1"/>
    </source>
</evidence>
<name>A0A5C4Y571_9DEIO</name>
<feature type="coiled-coil region" evidence="4">
    <location>
        <begin position="250"/>
        <end position="280"/>
    </location>
</feature>
<reference evidence="7 10" key="2">
    <citation type="submission" date="2020-08" db="EMBL/GenBank/DDBJ databases">
        <title>Genomic Encyclopedia of Type Strains, Phase IV (KMG-IV): sequencing the most valuable type-strain genomes for metagenomic binning, comparative biology and taxonomic classification.</title>
        <authorList>
            <person name="Goeker M."/>
        </authorList>
    </citation>
    <scope>NUCLEOTIDE SEQUENCE [LARGE SCALE GENOMIC DNA]</scope>
    <source>
        <strain evidence="7 10">DSM 12027</strain>
    </source>
</reference>
<dbReference type="InterPro" id="IPR044946">
    <property type="entry name" value="Restrct_endonuc_typeI_TRD_sf"/>
</dbReference>
<dbReference type="AlphaFoldDB" id="A0A5C4Y571"/>
<evidence type="ECO:0000313" key="7">
    <source>
        <dbReference type="EMBL" id="MBB6017073.1"/>
    </source>
</evidence>
<dbReference type="Proteomes" id="UP000629870">
    <property type="component" value="Unassembled WGS sequence"/>
</dbReference>
<accession>A0A5C4Y571</accession>
<dbReference type="EC" id="3.1.21.3" evidence="7"/>
<dbReference type="GO" id="GO:0009035">
    <property type="term" value="F:type I site-specific deoxyribonuclease activity"/>
    <property type="evidence" value="ECO:0007669"/>
    <property type="project" value="UniProtKB-EC"/>
</dbReference>
<dbReference type="Pfam" id="PF01420">
    <property type="entry name" value="Methylase_S"/>
    <property type="match status" value="2"/>
</dbReference>
<dbReference type="GO" id="GO:0009307">
    <property type="term" value="P:DNA restriction-modification system"/>
    <property type="evidence" value="ECO:0007669"/>
    <property type="project" value="UniProtKB-KW"/>
</dbReference>
<evidence type="ECO:0000313" key="9">
    <source>
        <dbReference type="Proteomes" id="UP000313988"/>
    </source>
</evidence>
<dbReference type="InterPro" id="IPR000055">
    <property type="entry name" value="Restrct_endonuc_typeI_TRD"/>
</dbReference>
<dbReference type="PANTHER" id="PTHR43140">
    <property type="entry name" value="TYPE-1 RESTRICTION ENZYME ECOKI SPECIFICITY PROTEIN"/>
    <property type="match status" value="1"/>
</dbReference>
<gene>
    <name evidence="8" type="ORF">FHR04_12395</name>
    <name evidence="7" type="ORF">HNQ04_002335</name>
</gene>
<feature type="domain" description="Type I restriction modification DNA specificity" evidence="6">
    <location>
        <begin position="86"/>
        <end position="262"/>
    </location>
</feature>
<comment type="similarity">
    <text evidence="1">Belongs to the type-I restriction system S methylase family.</text>
</comment>
<evidence type="ECO:0000259" key="6">
    <source>
        <dbReference type="Pfam" id="PF01420"/>
    </source>
</evidence>
<proteinExistence type="inferred from homology"/>
<evidence type="ECO:0000256" key="3">
    <source>
        <dbReference type="ARBA" id="ARBA00023125"/>
    </source>
</evidence>
<dbReference type="Proteomes" id="UP000313988">
    <property type="component" value="Unassembled WGS sequence"/>
</dbReference>
<keyword evidence="4" id="KW-0175">Coiled coil</keyword>
<evidence type="ECO:0000256" key="4">
    <source>
        <dbReference type="SAM" id="Coils"/>
    </source>
</evidence>
<dbReference type="EMBL" id="VDMO01000012">
    <property type="protein sequence ID" value="TNM70693.1"/>
    <property type="molecule type" value="Genomic_DNA"/>
</dbReference>
<reference evidence="8 9" key="1">
    <citation type="submission" date="2019-06" db="EMBL/GenBank/DDBJ databases">
        <title>Genome sequence of Deinococcus radiopugnans ATCC 19172.</title>
        <authorList>
            <person name="Maclea K.S."/>
            <person name="Maynard C.R."/>
        </authorList>
    </citation>
    <scope>NUCLEOTIDE SEQUENCE [LARGE SCALE GENOMIC DNA]</scope>
    <source>
        <strain evidence="8 9">ATCC 19172</strain>
    </source>
</reference>
<protein>
    <submittedName>
        <fullName evidence="8">Restriction endonuclease subunit S</fullName>
    </submittedName>
    <submittedName>
        <fullName evidence="7">Type I restriction enzyme S subunit</fullName>
        <ecNumber evidence="7">3.1.21.3</ecNumber>
    </submittedName>
</protein>
<keyword evidence="7" id="KW-0378">Hydrolase</keyword>
<organism evidence="8 9">
    <name type="scientific">Deinococcus radiopugnans ATCC 19172</name>
    <dbReference type="NCBI Taxonomy" id="585398"/>
    <lineage>
        <taxon>Bacteria</taxon>
        <taxon>Thermotogati</taxon>
        <taxon>Deinococcota</taxon>
        <taxon>Deinococci</taxon>
        <taxon>Deinococcales</taxon>
        <taxon>Deinococcaceae</taxon>
        <taxon>Deinococcus</taxon>
    </lineage>
</organism>
<comment type="caution">
    <text evidence="8">The sequence shown here is derived from an EMBL/GenBank/DDBJ whole genome shotgun (WGS) entry which is preliminary data.</text>
</comment>
<dbReference type="GO" id="GO:0006355">
    <property type="term" value="P:regulation of DNA-templated transcription"/>
    <property type="evidence" value="ECO:0007669"/>
    <property type="project" value="InterPro"/>
</dbReference>
<dbReference type="RefSeq" id="WP_139403720.1">
    <property type="nucleotide sequence ID" value="NZ_JACHEW010000011.1"/>
</dbReference>
<feature type="domain" description="Type I restriction modification DNA specificity" evidence="6">
    <location>
        <begin position="442"/>
        <end position="553"/>
    </location>
</feature>
<dbReference type="GO" id="GO:0003677">
    <property type="term" value="F:DNA binding"/>
    <property type="evidence" value="ECO:0007669"/>
    <property type="project" value="UniProtKB-KW"/>
</dbReference>
<evidence type="ECO:0000256" key="1">
    <source>
        <dbReference type="ARBA" id="ARBA00010923"/>
    </source>
</evidence>
<dbReference type="InterPro" id="IPR051212">
    <property type="entry name" value="Type-I_RE_S_subunit"/>
</dbReference>